<dbReference type="OrthoDB" id="3248508at2759"/>
<sequence length="382" mass="43063">MAEYVPTSIYDTSSRLSQHHAGNIRDIQKRRLLLVYVHGFKGSDTTFQHFPAHVHDVLTGLLGESHLVYSRVYPQYETRGDMQTAVDHFSTWLSPHEAEDLDIILLGHSLGGILAADAALLPQSTKPTTESKHRILGLVNFDVPFLGLNPRVYSTSISSFFLQKNFLLEDDPTHQFATASPNYVPPVSTTVHTAAENDGVLSLKKRLRQRKKSEHKSLVDRFAPSLKFANCLNDFTELRRRYQRLMELEAAEDSPIRIRFVNYYTESTGETAKVAASDSSPVGSTVDLNSRSSSNPDSPVGETTAQKLRRFTVLPSKSGKDGNDSLWVPVRMEDMDEVTAHQSMFFPHGARYDRLVGDTVSQIENWVQSDLDRQWLLRSQEQ</sequence>
<dbReference type="AlphaFoldDB" id="A0A319EID9"/>
<evidence type="ECO:0000313" key="3">
    <source>
        <dbReference type="Proteomes" id="UP000247810"/>
    </source>
</evidence>
<dbReference type="STRING" id="1448320.A0A319EID9"/>
<dbReference type="PANTHER" id="PTHR47842">
    <property type="entry name" value="EXPRESSED PROTEIN"/>
    <property type="match status" value="1"/>
</dbReference>
<dbReference type="SUPFAM" id="SSF53474">
    <property type="entry name" value="alpha/beta-Hydrolases"/>
    <property type="match status" value="1"/>
</dbReference>
<keyword evidence="3" id="KW-1185">Reference proteome</keyword>
<name>A0A319EID9_9EURO</name>
<evidence type="ECO:0008006" key="4">
    <source>
        <dbReference type="Google" id="ProtNLM"/>
    </source>
</evidence>
<evidence type="ECO:0000313" key="2">
    <source>
        <dbReference type="EMBL" id="PYH90722.1"/>
    </source>
</evidence>
<evidence type="ECO:0000256" key="1">
    <source>
        <dbReference type="SAM" id="MobiDB-lite"/>
    </source>
</evidence>
<gene>
    <name evidence="2" type="ORF">BO71DRAFT_401961</name>
</gene>
<feature type="region of interest" description="Disordered" evidence="1">
    <location>
        <begin position="271"/>
        <end position="304"/>
    </location>
</feature>
<reference evidence="2 3" key="1">
    <citation type="submission" date="2018-02" db="EMBL/GenBank/DDBJ databases">
        <title>The genomes of Aspergillus section Nigri reveals drivers in fungal speciation.</title>
        <authorList>
            <consortium name="DOE Joint Genome Institute"/>
            <person name="Vesth T.C."/>
            <person name="Nybo J."/>
            <person name="Theobald S."/>
            <person name="Brandl J."/>
            <person name="Frisvad J.C."/>
            <person name="Nielsen K.F."/>
            <person name="Lyhne E.K."/>
            <person name="Kogle M.E."/>
            <person name="Kuo A."/>
            <person name="Riley R."/>
            <person name="Clum A."/>
            <person name="Nolan M."/>
            <person name="Lipzen A."/>
            <person name="Salamov A."/>
            <person name="Henrissat B."/>
            <person name="Wiebenga A."/>
            <person name="De vries R.P."/>
            <person name="Grigoriev I.V."/>
            <person name="Mortensen U.H."/>
            <person name="Andersen M.R."/>
            <person name="Baker S.E."/>
        </authorList>
    </citation>
    <scope>NUCLEOTIDE SEQUENCE [LARGE SCALE GENOMIC DNA]</scope>
    <source>
        <strain evidence="2 3">CBS 707.79</strain>
    </source>
</reference>
<dbReference type="Proteomes" id="UP000247810">
    <property type="component" value="Unassembled WGS sequence"/>
</dbReference>
<accession>A0A319EID9</accession>
<dbReference type="EMBL" id="KZ825970">
    <property type="protein sequence ID" value="PYH90722.1"/>
    <property type="molecule type" value="Genomic_DNA"/>
</dbReference>
<proteinExistence type="predicted"/>
<dbReference type="Gene3D" id="3.40.50.1820">
    <property type="entry name" value="alpha/beta hydrolase"/>
    <property type="match status" value="1"/>
</dbReference>
<protein>
    <recommendedName>
        <fullName evidence="4">AB hydrolase-1 domain-containing protein</fullName>
    </recommendedName>
</protein>
<feature type="compositionally biased region" description="Polar residues" evidence="1">
    <location>
        <begin position="277"/>
        <end position="304"/>
    </location>
</feature>
<dbReference type="InterPro" id="IPR029058">
    <property type="entry name" value="AB_hydrolase_fold"/>
</dbReference>
<dbReference type="PANTHER" id="PTHR47842:SF3">
    <property type="entry name" value="DUF676 DOMAIN-CONTAINING PROTEIN"/>
    <property type="match status" value="1"/>
</dbReference>
<organism evidence="2 3">
    <name type="scientific">Aspergillus ellipticus CBS 707.79</name>
    <dbReference type="NCBI Taxonomy" id="1448320"/>
    <lineage>
        <taxon>Eukaryota</taxon>
        <taxon>Fungi</taxon>
        <taxon>Dikarya</taxon>
        <taxon>Ascomycota</taxon>
        <taxon>Pezizomycotina</taxon>
        <taxon>Eurotiomycetes</taxon>
        <taxon>Eurotiomycetidae</taxon>
        <taxon>Eurotiales</taxon>
        <taxon>Aspergillaceae</taxon>
        <taxon>Aspergillus</taxon>
        <taxon>Aspergillus subgen. Circumdati</taxon>
    </lineage>
</organism>
<dbReference type="VEuPathDB" id="FungiDB:BO71DRAFT_401961"/>